<evidence type="ECO:0000313" key="7">
    <source>
        <dbReference type="Proteomes" id="UP001497525"/>
    </source>
</evidence>
<accession>A0AAV2TM45</accession>
<dbReference type="InterPro" id="IPR046350">
    <property type="entry name" value="Cystatin_sf"/>
</dbReference>
<feature type="domain" description="Cystatin" evidence="5">
    <location>
        <begin position="511"/>
        <end position="626"/>
    </location>
</feature>
<organism evidence="6 7">
    <name type="scientific">Calicophoron daubneyi</name>
    <name type="common">Rumen fluke</name>
    <name type="synonym">Paramphistomum daubneyi</name>
    <dbReference type="NCBI Taxonomy" id="300641"/>
    <lineage>
        <taxon>Eukaryota</taxon>
        <taxon>Metazoa</taxon>
        <taxon>Spiralia</taxon>
        <taxon>Lophotrochozoa</taxon>
        <taxon>Platyhelminthes</taxon>
        <taxon>Trematoda</taxon>
        <taxon>Digenea</taxon>
        <taxon>Plagiorchiida</taxon>
        <taxon>Pronocephalata</taxon>
        <taxon>Paramphistomoidea</taxon>
        <taxon>Paramphistomidae</taxon>
        <taxon>Calicophoron</taxon>
    </lineage>
</organism>
<evidence type="ECO:0000313" key="6">
    <source>
        <dbReference type="EMBL" id="CAL5138522.1"/>
    </source>
</evidence>
<keyword evidence="4" id="KW-0732">Signal</keyword>
<dbReference type="PANTHER" id="PTHR46186">
    <property type="entry name" value="CYSTATIN"/>
    <property type="match status" value="1"/>
</dbReference>
<dbReference type="GO" id="GO:0031982">
    <property type="term" value="C:vesicle"/>
    <property type="evidence" value="ECO:0007669"/>
    <property type="project" value="TreeGrafter"/>
</dbReference>
<protein>
    <recommendedName>
        <fullName evidence="5">Cystatin domain-containing protein</fullName>
    </recommendedName>
</protein>
<feature type="chain" id="PRO_5043808315" description="Cystatin domain-containing protein" evidence="4">
    <location>
        <begin position="21"/>
        <end position="1227"/>
    </location>
</feature>
<comment type="similarity">
    <text evidence="1">Belongs to the cystatin family.</text>
</comment>
<reference evidence="6" key="1">
    <citation type="submission" date="2024-06" db="EMBL/GenBank/DDBJ databases">
        <authorList>
            <person name="Liu X."/>
            <person name="Lenzi L."/>
            <person name="Haldenby T S."/>
            <person name="Uol C."/>
        </authorList>
    </citation>
    <scope>NUCLEOTIDE SEQUENCE</scope>
</reference>
<dbReference type="CDD" id="cd00042">
    <property type="entry name" value="CY"/>
    <property type="match status" value="3"/>
</dbReference>
<evidence type="ECO:0000256" key="4">
    <source>
        <dbReference type="SAM" id="SignalP"/>
    </source>
</evidence>
<dbReference type="SUPFAM" id="SSF54403">
    <property type="entry name" value="Cystatin/monellin"/>
    <property type="match status" value="6"/>
</dbReference>
<feature type="domain" description="Cystatin" evidence="5">
    <location>
        <begin position="887"/>
        <end position="991"/>
    </location>
</feature>
<evidence type="ECO:0000259" key="5">
    <source>
        <dbReference type="SMART" id="SM00043"/>
    </source>
</evidence>
<dbReference type="GO" id="GO:0005615">
    <property type="term" value="C:extracellular space"/>
    <property type="evidence" value="ECO:0007669"/>
    <property type="project" value="TreeGrafter"/>
</dbReference>
<dbReference type="Gene3D" id="3.10.450.10">
    <property type="match status" value="6"/>
</dbReference>
<keyword evidence="2" id="KW-0646">Protease inhibitor</keyword>
<keyword evidence="3" id="KW-0789">Thiol protease inhibitor</keyword>
<dbReference type="GO" id="GO:0005737">
    <property type="term" value="C:cytoplasm"/>
    <property type="evidence" value="ECO:0007669"/>
    <property type="project" value="TreeGrafter"/>
</dbReference>
<dbReference type="GO" id="GO:0004869">
    <property type="term" value="F:cysteine-type endopeptidase inhibitor activity"/>
    <property type="evidence" value="ECO:0007669"/>
    <property type="project" value="UniProtKB-KW"/>
</dbReference>
<dbReference type="Proteomes" id="UP001497525">
    <property type="component" value="Unassembled WGS sequence"/>
</dbReference>
<proteinExistence type="inferred from homology"/>
<comment type="caution">
    <text evidence="6">The sequence shown here is derived from an EMBL/GenBank/DDBJ whole genome shotgun (WGS) entry which is preliminary data.</text>
</comment>
<feature type="signal peptide" evidence="4">
    <location>
        <begin position="1"/>
        <end position="20"/>
    </location>
</feature>
<feature type="domain" description="Cystatin" evidence="5">
    <location>
        <begin position="998"/>
        <end position="1105"/>
    </location>
</feature>
<sequence length="1227" mass="139908">MDFTRSHFIFGLLFVNSLTGYPVYGSEQKPDSKELKTAVENAVRVFNQNSNSRYWYKTALEGESVADRISSTNEGHNIVLVETTCQKEDVLRGLVKDVSKECALSSAAEPLMCTGKPDSHGQNILIEHCRREEPVMGGVMWRLSGTSQKPDRMNNSNWKTYPVHYHFKLTRRTLSADETMSVITEEVVDLGVKAFNENTNLIHMFKSIATEDAEIQLQPAERITFVLFLEETKCKKNGRFLDDVALMRKECPSSNSTEPMQRCSFTLENKNELGLRTVELGDCHKWPADLYHMVNTMRPMKENEKRGPLFSTLIQEIAEQYNMERGDSLLYEVRSLKNLLVKVKTGEKITADVTLEATNCRMPIFEPCFNAVSPKKVECKVVIWKRPWLKSSHSISFSNCWKLVKTTDKFQATWKEAMEPTQVQIDEIVQQAVQKFNSLRGHDEMSVHRISNTLLQIGRRNFVRLSLCLKGDLAAAAVTCCQVEAVVNGTDKDNFAVSISKCHEKREELLKLAGGQQNVQREATNLINFQAMLSRVVEAHNGRVNDLFYRRLDHFEDVTTQVVTGTKMAFKIFLLKTNCMKNKHTGYIEDESYDKCGPVTKPHLIQCDVEVWQKLWEKSETISFGQCIEGWPNENPITFVQPLNYDVESTDNFNLLVERAVSVFNTQTDHPVICERLAVENVTTKRQDGMKYKFTLYLKPNSMKPKRQNEFPQTALRKFYNFYAIRCQVSVWQTRELLATEHHTIEDCEFIDPPVSTLRSHVDITESRLPNRATRVLKKSAVELFDASTNAKVLHKGVYRGKTENRIAGGNLTTVHIELVPSKCRLQTGGSEQDTEVGTDCTESLPQYSIICEVRSWKNPWRGNREELEITCTNITYDVTQKIQFMPTTGTTAVSPQYIDKVVPKLVHMFNEEVGGNGRYEKQSVTNVKQQFVAGPIITFDLILKPEDASRNALRPPLTGQKRAQDIYQCRATVLMHPWNQTEVLNLEECFPTESPKTGPEEATQKMESREDEKILEDLASKAIALYNSRANDSHVYGKDKILNPTKQVVVGERIQFQLVMKPIACKLGVDKEKCRAESGNDKVECEAVISEPLSPGGMTWLSLNNCRMLWSPQSERGLTEAEMKTSWLQKAVLDALKLHQSMSKSNYLYKVHRIESGSLKRDEVEQVNFQLVLTETECRKKQDETKLFEGAPTDCPEKRPQVLKECQVLLTRRPNSSHELSLSCET</sequence>
<dbReference type="Pfam" id="PF00031">
    <property type="entry name" value="Cystatin"/>
    <property type="match status" value="1"/>
</dbReference>
<dbReference type="EMBL" id="CAXLJL010000501">
    <property type="protein sequence ID" value="CAL5138522.1"/>
    <property type="molecule type" value="Genomic_DNA"/>
</dbReference>
<dbReference type="SMART" id="SM00043">
    <property type="entry name" value="CY"/>
    <property type="match status" value="4"/>
</dbReference>
<name>A0AAV2TM45_CALDB</name>
<dbReference type="InterPro" id="IPR000010">
    <property type="entry name" value="Cystatin_dom"/>
</dbReference>
<feature type="domain" description="Cystatin" evidence="5">
    <location>
        <begin position="1114"/>
        <end position="1226"/>
    </location>
</feature>
<evidence type="ECO:0000256" key="3">
    <source>
        <dbReference type="ARBA" id="ARBA00022704"/>
    </source>
</evidence>
<gene>
    <name evidence="6" type="ORF">CDAUBV1_LOCUS13353</name>
</gene>
<dbReference type="AlphaFoldDB" id="A0AAV2TM45"/>
<evidence type="ECO:0000256" key="1">
    <source>
        <dbReference type="ARBA" id="ARBA00009403"/>
    </source>
</evidence>
<dbReference type="PANTHER" id="PTHR46186:SF2">
    <property type="entry name" value="CYSTATIN"/>
    <property type="match status" value="1"/>
</dbReference>
<evidence type="ECO:0000256" key="2">
    <source>
        <dbReference type="ARBA" id="ARBA00022690"/>
    </source>
</evidence>